<evidence type="ECO:0000256" key="2">
    <source>
        <dbReference type="ARBA" id="ARBA00022676"/>
    </source>
</evidence>
<evidence type="ECO:0000313" key="4">
    <source>
        <dbReference type="EMBL" id="KAJ7962436.1"/>
    </source>
</evidence>
<dbReference type="GO" id="GO:0035251">
    <property type="term" value="F:UDP-glucosyltransferase activity"/>
    <property type="evidence" value="ECO:0007669"/>
    <property type="project" value="InterPro"/>
</dbReference>
<dbReference type="Gene3D" id="3.40.50.2000">
    <property type="entry name" value="Glycogen Phosphorylase B"/>
    <property type="match status" value="2"/>
</dbReference>
<comment type="similarity">
    <text evidence="1">Belongs to the UDP-glycosyltransferase family.</text>
</comment>
<dbReference type="SUPFAM" id="SSF53756">
    <property type="entry name" value="UDP-Glycosyltransferase/glycogen phosphorylase"/>
    <property type="match status" value="1"/>
</dbReference>
<organism evidence="4 5">
    <name type="scientific">Quillaja saponaria</name>
    <name type="common">Soap bark tree</name>
    <dbReference type="NCBI Taxonomy" id="32244"/>
    <lineage>
        <taxon>Eukaryota</taxon>
        <taxon>Viridiplantae</taxon>
        <taxon>Streptophyta</taxon>
        <taxon>Embryophyta</taxon>
        <taxon>Tracheophyta</taxon>
        <taxon>Spermatophyta</taxon>
        <taxon>Magnoliopsida</taxon>
        <taxon>eudicotyledons</taxon>
        <taxon>Gunneridae</taxon>
        <taxon>Pentapetalae</taxon>
        <taxon>rosids</taxon>
        <taxon>fabids</taxon>
        <taxon>Fabales</taxon>
        <taxon>Quillajaceae</taxon>
        <taxon>Quillaja</taxon>
    </lineage>
</organism>
<dbReference type="PANTHER" id="PTHR48049">
    <property type="entry name" value="GLYCOSYLTRANSFERASE"/>
    <property type="match status" value="1"/>
</dbReference>
<dbReference type="EMBL" id="JARAOO010000007">
    <property type="protein sequence ID" value="KAJ7962436.1"/>
    <property type="molecule type" value="Genomic_DNA"/>
</dbReference>
<evidence type="ECO:0000256" key="3">
    <source>
        <dbReference type="ARBA" id="ARBA00022679"/>
    </source>
</evidence>
<dbReference type="PANTHER" id="PTHR48049:SF57">
    <property type="entry name" value="UDP-GLYCOSYLTRANSFERASE 91C1-LIKE"/>
    <property type="match status" value="1"/>
</dbReference>
<protein>
    <submittedName>
        <fullName evidence="4">UDP-glycosyltransferase</fullName>
    </submittedName>
</protein>
<dbReference type="KEGG" id="qsa:O6P43_017661"/>
<accession>A0AAD7LQB2</accession>
<gene>
    <name evidence="4" type="ORF">O6P43_017661</name>
</gene>
<dbReference type="FunFam" id="3.40.50.2000:FF:000037">
    <property type="entry name" value="Glycosyltransferase"/>
    <property type="match status" value="1"/>
</dbReference>
<evidence type="ECO:0000256" key="1">
    <source>
        <dbReference type="ARBA" id="ARBA00009995"/>
    </source>
</evidence>
<evidence type="ECO:0000313" key="5">
    <source>
        <dbReference type="Proteomes" id="UP001163823"/>
    </source>
</evidence>
<keyword evidence="5" id="KW-1185">Reference proteome</keyword>
<dbReference type="FunFam" id="3.40.50.2000:FF:000088">
    <property type="entry name" value="Glycosyltransferase"/>
    <property type="match status" value="1"/>
</dbReference>
<dbReference type="AlphaFoldDB" id="A0AAD7LQB2"/>
<dbReference type="CDD" id="cd03784">
    <property type="entry name" value="GT1_Gtf-like"/>
    <property type="match status" value="1"/>
</dbReference>
<dbReference type="InterPro" id="IPR002213">
    <property type="entry name" value="UDP_glucos_trans"/>
</dbReference>
<dbReference type="InterPro" id="IPR050481">
    <property type="entry name" value="UDP-glycosyltransf_plant"/>
</dbReference>
<dbReference type="Proteomes" id="UP001163823">
    <property type="component" value="Chromosome 7"/>
</dbReference>
<sequence length="468" mass="52279">MGEDLHVVMLPWSAFGHMMPFLQLSMALAKAGVHVSFISTPKNIQRLPKIPPGLAPFIDLIEFPLQTSPEIELLLEGGEATVDLPFEKIQYLKIAIDQMQNPIRQFIAKKKPDWILVDFFPHWVVDIAEEFQVKLMLFSVFTAAAIGFFGSGNQLLTGWSSIESLTVPPEWFGFPSLVAYKEFEAITTYTGLFTENCSGISDVARLAKILNSSQLQAVAIRSCNEFEGNYLNMYERLIGKPVIPVGLLPPEIRERREITDGSWRRIFEWLDKQNPKSVVFVGFGSECKLNKDQVYEIAYGLELSGLPFIWALRKPSWAIDEQGCLPIGFVDRISQKGIVCIGWAPQVEILAHSSIGGSLFHSGWGSVIETLQFGHCLVVLPFIIDQPLNARLLVEKGLAVEVKRSEDGTFSADDIAKSLRQAMVSEEGQQLRIRASEAAAVFGDKKLHQVDYITAFTQFLNKEVAKPS</sequence>
<keyword evidence="2" id="KW-0328">Glycosyltransferase</keyword>
<comment type="caution">
    <text evidence="4">The sequence shown here is derived from an EMBL/GenBank/DDBJ whole genome shotgun (WGS) entry which is preliminary data.</text>
</comment>
<dbReference type="Pfam" id="PF00201">
    <property type="entry name" value="UDPGT"/>
    <property type="match status" value="1"/>
</dbReference>
<proteinExistence type="inferred from homology"/>
<reference evidence="4" key="1">
    <citation type="journal article" date="2023" name="Science">
        <title>Elucidation of the pathway for biosynthesis of saponin adjuvants from the soapbark tree.</title>
        <authorList>
            <person name="Reed J."/>
            <person name="Orme A."/>
            <person name="El-Demerdash A."/>
            <person name="Owen C."/>
            <person name="Martin L.B.B."/>
            <person name="Misra R.C."/>
            <person name="Kikuchi S."/>
            <person name="Rejzek M."/>
            <person name="Martin A.C."/>
            <person name="Harkess A."/>
            <person name="Leebens-Mack J."/>
            <person name="Louveau T."/>
            <person name="Stephenson M.J."/>
            <person name="Osbourn A."/>
        </authorList>
    </citation>
    <scope>NUCLEOTIDE SEQUENCE</scope>
    <source>
        <strain evidence="4">S10</strain>
    </source>
</reference>
<keyword evidence="3" id="KW-0808">Transferase</keyword>
<name>A0AAD7LQB2_QUISA</name>